<dbReference type="STRING" id="206665.SAMN04488516_11730"/>
<dbReference type="AlphaFoldDB" id="A0A1H0GAX2"/>
<sequence length="60" mass="6981">MLVKVISDYSVRYKGKLFSKGEVVNMDKEIAHALLKRGFVEKVKKEQEQEQKQEPQGEDN</sequence>
<name>A0A1H0GAX2_9BACT</name>
<reference evidence="1 2" key="1">
    <citation type="submission" date="2016-10" db="EMBL/GenBank/DDBJ databases">
        <authorList>
            <person name="de Groot N.N."/>
        </authorList>
    </citation>
    <scope>NUCLEOTIDE SEQUENCE [LARGE SCALE GENOMIC DNA]</scope>
    <source>
        <strain evidence="1 2">DSM 15269</strain>
    </source>
</reference>
<dbReference type="Proteomes" id="UP000199602">
    <property type="component" value="Unassembled WGS sequence"/>
</dbReference>
<evidence type="ECO:0000313" key="2">
    <source>
        <dbReference type="Proteomes" id="UP000199602"/>
    </source>
</evidence>
<dbReference type="EMBL" id="FNIN01000017">
    <property type="protein sequence ID" value="SDO04065.1"/>
    <property type="molecule type" value="Genomic_DNA"/>
</dbReference>
<organism evidence="1 2">
    <name type="scientific">Desulfonauticus submarinus</name>
    <dbReference type="NCBI Taxonomy" id="206665"/>
    <lineage>
        <taxon>Bacteria</taxon>
        <taxon>Pseudomonadati</taxon>
        <taxon>Thermodesulfobacteriota</taxon>
        <taxon>Desulfovibrionia</taxon>
        <taxon>Desulfovibrionales</taxon>
        <taxon>Desulfonauticaceae</taxon>
        <taxon>Desulfonauticus</taxon>
    </lineage>
</organism>
<keyword evidence="2" id="KW-1185">Reference proteome</keyword>
<protein>
    <submittedName>
        <fullName evidence="1">Uncharacterized protein</fullName>
    </submittedName>
</protein>
<evidence type="ECO:0000313" key="1">
    <source>
        <dbReference type="EMBL" id="SDO04065.1"/>
    </source>
</evidence>
<dbReference type="RefSeq" id="WP_092066570.1">
    <property type="nucleotide sequence ID" value="NZ_FNIN01000017.1"/>
</dbReference>
<proteinExistence type="predicted"/>
<gene>
    <name evidence="1" type="ORF">SAMN04488516_11730</name>
</gene>
<accession>A0A1H0GAX2</accession>